<dbReference type="EMBL" id="JBFOHL010000003">
    <property type="protein sequence ID" value="MEW9623610.1"/>
    <property type="molecule type" value="Genomic_DNA"/>
</dbReference>
<proteinExistence type="predicted"/>
<dbReference type="Proteomes" id="UP001556170">
    <property type="component" value="Unassembled WGS sequence"/>
</dbReference>
<evidence type="ECO:0000256" key="2">
    <source>
        <dbReference type="SAM" id="SignalP"/>
    </source>
</evidence>
<reference evidence="3 4" key="1">
    <citation type="submission" date="2024-06" db="EMBL/GenBank/DDBJ databases">
        <authorList>
            <person name="Woo H."/>
        </authorList>
    </citation>
    <scope>NUCLEOTIDE SEQUENCE [LARGE SCALE GENOMIC DNA]</scope>
    <source>
        <strain evidence="3 4">S2-g</strain>
    </source>
</reference>
<protein>
    <submittedName>
        <fullName evidence="3">MalM family protein</fullName>
    </submittedName>
</protein>
<feature type="compositionally biased region" description="Low complexity" evidence="1">
    <location>
        <begin position="270"/>
        <end position="294"/>
    </location>
</feature>
<feature type="chain" id="PRO_5047144120" evidence="2">
    <location>
        <begin position="20"/>
        <end position="302"/>
    </location>
</feature>
<dbReference type="PROSITE" id="PS51257">
    <property type="entry name" value="PROKAR_LIPOPROTEIN"/>
    <property type="match status" value="1"/>
</dbReference>
<name>A0ABV3QLX7_9GAMM</name>
<keyword evidence="2" id="KW-0732">Signal</keyword>
<gene>
    <name evidence="3" type="ORF">ABQJ56_05165</name>
</gene>
<feature type="signal peptide" evidence="2">
    <location>
        <begin position="1"/>
        <end position="19"/>
    </location>
</feature>
<organism evidence="3 4">
    <name type="scientific">Rhodanobacter geophilus</name>
    <dbReference type="NCBI Taxonomy" id="3162488"/>
    <lineage>
        <taxon>Bacteria</taxon>
        <taxon>Pseudomonadati</taxon>
        <taxon>Pseudomonadota</taxon>
        <taxon>Gammaproteobacteria</taxon>
        <taxon>Lysobacterales</taxon>
        <taxon>Rhodanobacteraceae</taxon>
        <taxon>Rhodanobacter</taxon>
    </lineage>
</organism>
<evidence type="ECO:0000313" key="3">
    <source>
        <dbReference type="EMBL" id="MEW9623610.1"/>
    </source>
</evidence>
<evidence type="ECO:0000313" key="4">
    <source>
        <dbReference type="Proteomes" id="UP001556170"/>
    </source>
</evidence>
<sequence>MKHRFPTLALALAAPLLLAGCHTVKDLVPTSLVPPNLRPPENNDDPLKQAQQRLLDATPCCTSFADFSYQNLLPRQPQPFTLGSGSSVASINGTHSYFLAFRLPEGAKLPYRVAFKSELNGRWLKSSYLFAPTVVLLDSGFQPIGSGDISLCEHMGWSDATSGAFGSYTVDTKQARYLLVYSSADQQTGKTYWEQSPTTFSTQATSTSMPTLDMNPSGSFSVPHGPDGTVWVGMMNSTYAKAVDNAVCKKPQAGDGVLNTLRSALPLPWSSNNNGNGNGNTSTSNTSTSNTGSGDAAKAKGS</sequence>
<accession>A0ABV3QLX7</accession>
<comment type="caution">
    <text evidence="3">The sequence shown here is derived from an EMBL/GenBank/DDBJ whole genome shotgun (WGS) entry which is preliminary data.</text>
</comment>
<keyword evidence="4" id="KW-1185">Reference proteome</keyword>
<feature type="region of interest" description="Disordered" evidence="1">
    <location>
        <begin position="267"/>
        <end position="302"/>
    </location>
</feature>
<dbReference type="RefSeq" id="WP_367843915.1">
    <property type="nucleotide sequence ID" value="NZ_JBFOHL010000003.1"/>
</dbReference>
<evidence type="ECO:0000256" key="1">
    <source>
        <dbReference type="SAM" id="MobiDB-lite"/>
    </source>
</evidence>